<dbReference type="EMBL" id="CM046388">
    <property type="protein sequence ID" value="KAI8571692.1"/>
    <property type="molecule type" value="Genomic_DNA"/>
</dbReference>
<protein>
    <submittedName>
        <fullName evidence="1">Uncharacterized protein</fullName>
    </submittedName>
</protein>
<organism evidence="1 2">
    <name type="scientific">Rhododendron molle</name>
    <name type="common">Chinese azalea</name>
    <name type="synonym">Azalea mollis</name>
    <dbReference type="NCBI Taxonomy" id="49168"/>
    <lineage>
        <taxon>Eukaryota</taxon>
        <taxon>Viridiplantae</taxon>
        <taxon>Streptophyta</taxon>
        <taxon>Embryophyta</taxon>
        <taxon>Tracheophyta</taxon>
        <taxon>Spermatophyta</taxon>
        <taxon>Magnoliopsida</taxon>
        <taxon>eudicotyledons</taxon>
        <taxon>Gunneridae</taxon>
        <taxon>Pentapetalae</taxon>
        <taxon>asterids</taxon>
        <taxon>Ericales</taxon>
        <taxon>Ericaceae</taxon>
        <taxon>Ericoideae</taxon>
        <taxon>Rhodoreae</taxon>
        <taxon>Rhododendron</taxon>
    </lineage>
</organism>
<evidence type="ECO:0000313" key="2">
    <source>
        <dbReference type="Proteomes" id="UP001062846"/>
    </source>
</evidence>
<name>A0ACC0Q493_RHOML</name>
<evidence type="ECO:0000313" key="1">
    <source>
        <dbReference type="EMBL" id="KAI8571692.1"/>
    </source>
</evidence>
<sequence>MEFERWLAESWLGCVCEHENPMESERWLAESWLRCVCEHENPRESERWLAESWLGCVCDGHIDLVVDYRLLIPLMSFVILLYRILPG</sequence>
<comment type="caution">
    <text evidence="1">The sequence shown here is derived from an EMBL/GenBank/DDBJ whole genome shotgun (WGS) entry which is preliminary data.</text>
</comment>
<proteinExistence type="predicted"/>
<accession>A0ACC0Q493</accession>
<keyword evidence="2" id="KW-1185">Reference proteome</keyword>
<reference evidence="1" key="1">
    <citation type="submission" date="2022-02" db="EMBL/GenBank/DDBJ databases">
        <title>Plant Genome Project.</title>
        <authorList>
            <person name="Zhang R.-G."/>
        </authorList>
    </citation>
    <scope>NUCLEOTIDE SEQUENCE</scope>
    <source>
        <strain evidence="1">AT1</strain>
    </source>
</reference>
<gene>
    <name evidence="1" type="ORF">RHMOL_Rhmol01G0139200</name>
</gene>
<dbReference type="Proteomes" id="UP001062846">
    <property type="component" value="Chromosome 1"/>
</dbReference>